<dbReference type="Pfam" id="PF01775">
    <property type="entry name" value="Ribosomal_L18A"/>
    <property type="match status" value="1"/>
</dbReference>
<organism evidence="6 7">
    <name type="scientific">Cymbomonas tetramitiformis</name>
    <dbReference type="NCBI Taxonomy" id="36881"/>
    <lineage>
        <taxon>Eukaryota</taxon>
        <taxon>Viridiplantae</taxon>
        <taxon>Chlorophyta</taxon>
        <taxon>Pyramimonadophyceae</taxon>
        <taxon>Pyramimonadales</taxon>
        <taxon>Pyramimonadaceae</taxon>
        <taxon>Cymbomonas</taxon>
    </lineage>
</organism>
<name>A0AAE0GEH4_9CHLO</name>
<comment type="caution">
    <text evidence="6">The sequence shown here is derived from an EMBL/GenBank/DDBJ whole genome shotgun (WGS) entry which is preliminary data.</text>
</comment>
<dbReference type="FunFam" id="3.10.20.10:FF:000002">
    <property type="entry name" value="60S ribosomal protein L18a"/>
    <property type="match status" value="1"/>
</dbReference>
<keyword evidence="2 4" id="KW-0689">Ribosomal protein</keyword>
<evidence type="ECO:0000313" key="6">
    <source>
        <dbReference type="EMBL" id="KAK3276734.1"/>
    </source>
</evidence>
<keyword evidence="3 4" id="KW-0687">Ribonucleoprotein</keyword>
<dbReference type="AlphaFoldDB" id="A0AAE0GEH4"/>
<dbReference type="Proteomes" id="UP001190700">
    <property type="component" value="Unassembled WGS sequence"/>
</dbReference>
<dbReference type="HAMAP" id="MF_00273">
    <property type="entry name" value="Ribosomal_eL20"/>
    <property type="match status" value="1"/>
</dbReference>
<evidence type="ECO:0000256" key="1">
    <source>
        <dbReference type="ARBA" id="ARBA00009362"/>
    </source>
</evidence>
<dbReference type="PANTHER" id="PTHR10052">
    <property type="entry name" value="60S RIBOSOMAL PROTEIN L18A"/>
    <property type="match status" value="1"/>
</dbReference>
<gene>
    <name evidence="6" type="ORF">CYMTET_15217</name>
</gene>
<dbReference type="EMBL" id="LGRX02006410">
    <property type="protein sequence ID" value="KAK3276734.1"/>
    <property type="molecule type" value="Genomic_DNA"/>
</dbReference>
<comment type="similarity">
    <text evidence="1 4">Belongs to the eukaryotic ribosomal protein eL20 family.</text>
</comment>
<accession>A0AAE0GEH4</accession>
<dbReference type="InterPro" id="IPR028877">
    <property type="entry name" value="Ribosomal_eL20"/>
</dbReference>
<dbReference type="PIRSF" id="PIRSF002190">
    <property type="entry name" value="Ribosomal_L18a"/>
    <property type="match status" value="1"/>
</dbReference>
<evidence type="ECO:0000256" key="4">
    <source>
        <dbReference type="PIRNR" id="PIRNR002190"/>
    </source>
</evidence>
<evidence type="ECO:0000313" key="7">
    <source>
        <dbReference type="Proteomes" id="UP001190700"/>
    </source>
</evidence>
<dbReference type="GO" id="GO:0005840">
    <property type="term" value="C:ribosome"/>
    <property type="evidence" value="ECO:0007669"/>
    <property type="project" value="UniProtKB-KW"/>
</dbReference>
<evidence type="ECO:0000256" key="3">
    <source>
        <dbReference type="ARBA" id="ARBA00023274"/>
    </source>
</evidence>
<reference evidence="6 7" key="1">
    <citation type="journal article" date="2015" name="Genome Biol. Evol.">
        <title>Comparative Genomics of a Bacterivorous Green Alga Reveals Evolutionary Causalities and Consequences of Phago-Mixotrophic Mode of Nutrition.</title>
        <authorList>
            <person name="Burns J.A."/>
            <person name="Paasch A."/>
            <person name="Narechania A."/>
            <person name="Kim E."/>
        </authorList>
    </citation>
    <scope>NUCLEOTIDE SEQUENCE [LARGE SCALE GENOMIC DNA]</scope>
    <source>
        <strain evidence="6 7">PLY_AMNH</strain>
    </source>
</reference>
<keyword evidence="7" id="KW-1185">Reference proteome</keyword>
<sequence>MAPMKFHQYQVVGRHNATEAQPEPKLFRMKLWATDHVRAKSKFWYFLSKLQKVKKANGQIVACNEIFEKRPTKINNYAIWIRYESRSGVHNSYKEYRDVTLNGAIEQMYTEMGSRHRVRKSALNIIKTSIVAPKDCKRVGTIEFHNPKIKFPFMSKGVIRPPTKSLKTTFKYKRPSVGLV</sequence>
<protein>
    <recommendedName>
        <fullName evidence="4">60S ribosomal protein L18a</fullName>
    </recommendedName>
</protein>
<feature type="domain" description="Large ribosomal subunit protein eL20" evidence="5">
    <location>
        <begin position="7"/>
        <end position="128"/>
    </location>
</feature>
<dbReference type="GO" id="GO:0003735">
    <property type="term" value="F:structural constituent of ribosome"/>
    <property type="evidence" value="ECO:0007669"/>
    <property type="project" value="InterPro"/>
</dbReference>
<dbReference type="InterPro" id="IPR021138">
    <property type="entry name" value="Ribosomal_eL20_eukaryotes"/>
</dbReference>
<dbReference type="Gene3D" id="3.10.20.10">
    <property type="match status" value="2"/>
</dbReference>
<evidence type="ECO:0000259" key="5">
    <source>
        <dbReference type="Pfam" id="PF01775"/>
    </source>
</evidence>
<evidence type="ECO:0000256" key="2">
    <source>
        <dbReference type="ARBA" id="ARBA00022980"/>
    </source>
</evidence>
<proteinExistence type="inferred from homology"/>
<dbReference type="InterPro" id="IPR023573">
    <property type="entry name" value="Ribosomal_eL20_dom"/>
</dbReference>
<dbReference type="SUPFAM" id="SSF160374">
    <property type="entry name" value="RplX-like"/>
    <property type="match status" value="1"/>
</dbReference>
<dbReference type="FunFam" id="3.10.20.10:FF:000001">
    <property type="entry name" value="60S ribosomal protein L18a"/>
    <property type="match status" value="1"/>
</dbReference>
<dbReference type="GO" id="GO:0006412">
    <property type="term" value="P:translation"/>
    <property type="evidence" value="ECO:0007669"/>
    <property type="project" value="InterPro"/>
</dbReference>
<dbReference type="GO" id="GO:1990904">
    <property type="term" value="C:ribonucleoprotein complex"/>
    <property type="evidence" value="ECO:0007669"/>
    <property type="project" value="UniProtKB-KW"/>
</dbReference>